<dbReference type="GO" id="GO:0002182">
    <property type="term" value="P:cytoplasmic translational elongation"/>
    <property type="evidence" value="ECO:0007669"/>
    <property type="project" value="InterPro"/>
</dbReference>
<reference evidence="9" key="1">
    <citation type="submission" date="2025-08" db="UniProtKB">
        <authorList>
            <consortium name="RefSeq"/>
        </authorList>
    </citation>
    <scope>IDENTIFICATION</scope>
</reference>
<evidence type="ECO:0000256" key="2">
    <source>
        <dbReference type="ARBA" id="ARBA00005436"/>
    </source>
</evidence>
<dbReference type="Proteomes" id="UP000515154">
    <property type="component" value="Unplaced"/>
</dbReference>
<proteinExistence type="inferred from homology"/>
<keyword evidence="4" id="KW-0687">Ribonucleoprotein</keyword>
<feature type="region of interest" description="Disordered" evidence="7">
    <location>
        <begin position="75"/>
        <end position="115"/>
    </location>
</feature>
<evidence type="ECO:0000256" key="5">
    <source>
        <dbReference type="ARBA" id="ARBA00035301"/>
    </source>
</evidence>
<comment type="function">
    <text evidence="1">Plays an important role in the elongation step of protein synthesis.</text>
</comment>
<dbReference type="KEGG" id="osn:115229378"/>
<dbReference type="InterPro" id="IPR038716">
    <property type="entry name" value="P1/P2_N_sf"/>
</dbReference>
<dbReference type="Gene3D" id="1.10.10.1410">
    <property type="match status" value="1"/>
</dbReference>
<dbReference type="InterPro" id="IPR044076">
    <property type="entry name" value="Ribosomal_P2"/>
</dbReference>
<dbReference type="AlphaFoldDB" id="A0A6P7U3W7"/>
<evidence type="ECO:0000256" key="7">
    <source>
        <dbReference type="SAM" id="MobiDB-lite"/>
    </source>
</evidence>
<evidence type="ECO:0000256" key="6">
    <source>
        <dbReference type="ARBA" id="ARBA00035443"/>
    </source>
</evidence>
<name>A0A6P7U3W7_9MOLL</name>
<dbReference type="GO" id="GO:0003735">
    <property type="term" value="F:structural constituent of ribosome"/>
    <property type="evidence" value="ECO:0007669"/>
    <property type="project" value="InterPro"/>
</dbReference>
<feature type="compositionally biased region" description="Acidic residues" evidence="7">
    <location>
        <begin position="106"/>
        <end position="115"/>
    </location>
</feature>
<evidence type="ECO:0000313" key="9">
    <source>
        <dbReference type="RefSeq" id="XP_029655601.1"/>
    </source>
</evidence>
<keyword evidence="8" id="KW-1185">Reference proteome</keyword>
<protein>
    <recommendedName>
        <fullName evidence="5">Large ribosomal subunit protein P2</fullName>
    </recommendedName>
    <alternativeName>
        <fullName evidence="6">60S acidic ribosomal protein P2</fullName>
    </alternativeName>
</protein>
<dbReference type="PANTHER" id="PTHR21141:SF5">
    <property type="entry name" value="LARGE RIBOSOMAL SUBUNIT PROTEIN P2"/>
    <property type="match status" value="1"/>
</dbReference>
<evidence type="ECO:0000313" key="8">
    <source>
        <dbReference type="Proteomes" id="UP000515154"/>
    </source>
</evidence>
<dbReference type="CDD" id="cd05833">
    <property type="entry name" value="Ribosomal_P2"/>
    <property type="match status" value="1"/>
</dbReference>
<feature type="compositionally biased region" description="Low complexity" evidence="7">
    <location>
        <begin position="75"/>
        <end position="93"/>
    </location>
</feature>
<keyword evidence="3" id="KW-0689">Ribosomal protein</keyword>
<organism evidence="8 9">
    <name type="scientific">Octopus sinensis</name>
    <name type="common">East Asian common octopus</name>
    <dbReference type="NCBI Taxonomy" id="2607531"/>
    <lineage>
        <taxon>Eukaryota</taxon>
        <taxon>Metazoa</taxon>
        <taxon>Spiralia</taxon>
        <taxon>Lophotrochozoa</taxon>
        <taxon>Mollusca</taxon>
        <taxon>Cephalopoda</taxon>
        <taxon>Coleoidea</taxon>
        <taxon>Octopodiformes</taxon>
        <taxon>Octopoda</taxon>
        <taxon>Incirrata</taxon>
        <taxon>Octopodidae</taxon>
        <taxon>Octopus</taxon>
    </lineage>
</organism>
<evidence type="ECO:0000256" key="4">
    <source>
        <dbReference type="ARBA" id="ARBA00023274"/>
    </source>
</evidence>
<dbReference type="FunFam" id="1.10.10.1410:FF:000002">
    <property type="entry name" value="60S acidic ribosomal protein P2"/>
    <property type="match status" value="1"/>
</dbReference>
<gene>
    <name evidence="9" type="primary">LOC115229378</name>
</gene>
<comment type="similarity">
    <text evidence="2">Belongs to the eukaryotic ribosomal protein P1/P2 family.</text>
</comment>
<dbReference type="RefSeq" id="XP_029655601.1">
    <property type="nucleotide sequence ID" value="XM_029799741.1"/>
</dbReference>
<accession>A0A6P7U3W7</accession>
<dbReference type="GO" id="GO:0022625">
    <property type="term" value="C:cytosolic large ribosomal subunit"/>
    <property type="evidence" value="ECO:0007669"/>
    <property type="project" value="InterPro"/>
</dbReference>
<sequence>MKYLASYALAQIGGNNEPSSDEISAIINAAGGDVDLETLNHFMSLMKADSFENLINKGSNMLSCAGVSTSAAPASATGAAPVAETEAPAAPTETAKKAPPPVSSDSDSDIMDIFG</sequence>
<dbReference type="Pfam" id="PF00428">
    <property type="entry name" value="Ribosomal_60s"/>
    <property type="match status" value="1"/>
</dbReference>
<evidence type="ECO:0000256" key="3">
    <source>
        <dbReference type="ARBA" id="ARBA00022980"/>
    </source>
</evidence>
<evidence type="ECO:0000256" key="1">
    <source>
        <dbReference type="ARBA" id="ARBA00003362"/>
    </source>
</evidence>
<dbReference type="PANTHER" id="PTHR21141">
    <property type="entry name" value="60S ACIDIC RIBOSOMAL PROTEIN FAMILY MEMBER"/>
    <property type="match status" value="1"/>
</dbReference>